<feature type="transmembrane region" description="Helical" evidence="6">
    <location>
        <begin position="45"/>
        <end position="69"/>
    </location>
</feature>
<evidence type="ECO:0000256" key="5">
    <source>
        <dbReference type="SAM" id="MobiDB-lite"/>
    </source>
</evidence>
<dbReference type="STRING" id="1658172.A0A1B7NKJ7"/>
<gene>
    <name evidence="7" type="ORF">ACJ72_08399</name>
</gene>
<evidence type="ECO:0000256" key="2">
    <source>
        <dbReference type="ARBA" id="ARBA00022692"/>
    </source>
</evidence>
<proteinExistence type="predicted"/>
<dbReference type="PANTHER" id="PTHR15549">
    <property type="entry name" value="PAIRED IMMUNOGLOBULIN-LIKE TYPE 2 RECEPTOR"/>
    <property type="match status" value="1"/>
</dbReference>
<reference evidence="7 8" key="1">
    <citation type="submission" date="2015-07" db="EMBL/GenBank/DDBJ databases">
        <title>Emmonsia species relationships and genome sequence.</title>
        <authorList>
            <person name="Cuomo C.A."/>
            <person name="Schwartz I.S."/>
            <person name="Kenyon C."/>
            <person name="de Hoog G.S."/>
            <person name="Govender N.P."/>
            <person name="Botha A."/>
            <person name="Moreno L."/>
            <person name="de Vries M."/>
            <person name="Munoz J.F."/>
            <person name="Stielow J.B."/>
        </authorList>
    </citation>
    <scope>NUCLEOTIDE SEQUENCE [LARGE SCALE GENOMIC DNA]</scope>
    <source>
        <strain evidence="7 8">CBS 136260</strain>
    </source>
</reference>
<dbReference type="EMBL" id="LGUA01002849">
    <property type="protein sequence ID" value="OAX77305.1"/>
    <property type="molecule type" value="Genomic_DNA"/>
</dbReference>
<feature type="region of interest" description="Disordered" evidence="5">
    <location>
        <begin position="1"/>
        <end position="40"/>
    </location>
</feature>
<evidence type="ECO:0000313" key="8">
    <source>
        <dbReference type="Proteomes" id="UP000091918"/>
    </source>
</evidence>
<organism evidence="7 8">
    <name type="scientific">Emergomyces africanus</name>
    <dbReference type="NCBI Taxonomy" id="1955775"/>
    <lineage>
        <taxon>Eukaryota</taxon>
        <taxon>Fungi</taxon>
        <taxon>Dikarya</taxon>
        <taxon>Ascomycota</taxon>
        <taxon>Pezizomycotina</taxon>
        <taxon>Eurotiomycetes</taxon>
        <taxon>Eurotiomycetidae</taxon>
        <taxon>Onygenales</taxon>
        <taxon>Ajellomycetaceae</taxon>
        <taxon>Emergomyces</taxon>
    </lineage>
</organism>
<evidence type="ECO:0000256" key="3">
    <source>
        <dbReference type="ARBA" id="ARBA00022989"/>
    </source>
</evidence>
<feature type="compositionally biased region" description="Polar residues" evidence="5">
    <location>
        <begin position="1"/>
        <end position="10"/>
    </location>
</feature>
<dbReference type="Proteomes" id="UP000091918">
    <property type="component" value="Unassembled WGS sequence"/>
</dbReference>
<feature type="non-terminal residue" evidence="7">
    <location>
        <position position="1"/>
    </location>
</feature>
<accession>A0A1B7NKJ7</accession>
<name>A0A1B7NKJ7_9EURO</name>
<protein>
    <recommendedName>
        <fullName evidence="9">Mid2 domain-containing protein</fullName>
    </recommendedName>
</protein>
<evidence type="ECO:0000256" key="6">
    <source>
        <dbReference type="SAM" id="Phobius"/>
    </source>
</evidence>
<evidence type="ECO:0000256" key="4">
    <source>
        <dbReference type="ARBA" id="ARBA00023136"/>
    </source>
</evidence>
<dbReference type="InterPro" id="IPR051694">
    <property type="entry name" value="Immunoregulatory_rcpt-like"/>
</dbReference>
<dbReference type="AlphaFoldDB" id="A0A1B7NKJ7"/>
<keyword evidence="8" id="KW-1185">Reference proteome</keyword>
<keyword evidence="4 6" id="KW-0472">Membrane</keyword>
<keyword evidence="2 6" id="KW-0812">Transmembrane</keyword>
<comment type="caution">
    <text evidence="7">The sequence shown here is derived from an EMBL/GenBank/DDBJ whole genome shotgun (WGS) entry which is preliminary data.</text>
</comment>
<evidence type="ECO:0008006" key="9">
    <source>
        <dbReference type="Google" id="ProtNLM"/>
    </source>
</evidence>
<dbReference type="PANTHER" id="PTHR15549:SF30">
    <property type="entry name" value="MID2 DOMAIN-CONTAINING PROTEIN"/>
    <property type="match status" value="1"/>
</dbReference>
<evidence type="ECO:0000313" key="7">
    <source>
        <dbReference type="EMBL" id="OAX77305.1"/>
    </source>
</evidence>
<sequence>TQTPTSTSKDNPPGTGPIVTQTVPPGADKTEGAQSKSGSSISGGAIAGIVIGTLLAVGLIISAVLWLFCIRRRREEDVKSDMHEYDRPAPPPNFLSTVQTPSMAYPRGPPMNGAMNTNDRNFLGVPGFTDSRMKKDAVIYPNGNRNSNVSLQDNQDYSRPVLRVCIPKTQGGKLSMIILTLYI</sequence>
<dbReference type="GO" id="GO:0071944">
    <property type="term" value="C:cell periphery"/>
    <property type="evidence" value="ECO:0007669"/>
    <property type="project" value="UniProtKB-ARBA"/>
</dbReference>
<dbReference type="GO" id="GO:0016020">
    <property type="term" value="C:membrane"/>
    <property type="evidence" value="ECO:0007669"/>
    <property type="project" value="UniProtKB-SubCell"/>
</dbReference>
<evidence type="ECO:0000256" key="1">
    <source>
        <dbReference type="ARBA" id="ARBA00004167"/>
    </source>
</evidence>
<dbReference type="OrthoDB" id="2537459at2759"/>
<keyword evidence="3 6" id="KW-1133">Transmembrane helix</keyword>
<comment type="subcellular location">
    <subcellularLocation>
        <location evidence="1">Membrane</location>
        <topology evidence="1">Single-pass membrane protein</topology>
    </subcellularLocation>
</comment>